<reference evidence="4" key="1">
    <citation type="submission" date="2019-05" db="EMBL/GenBank/DDBJ databases">
        <title>Complete genome sequencing of Absiella argi strain JCM 30884.</title>
        <authorList>
            <person name="Sakamoto M."/>
            <person name="Murakami T."/>
            <person name="Mori H."/>
        </authorList>
    </citation>
    <scope>NUCLEOTIDE SEQUENCE [LARGE SCALE GENOMIC DNA]</scope>
    <source>
        <strain evidence="4">JCM 30884</strain>
    </source>
</reference>
<gene>
    <name evidence="2" type="ORF">Aargi30884_01640</name>
    <name evidence="3" type="ORF">Aargi30884_03390</name>
</gene>
<dbReference type="RefSeq" id="WP_115714649.1">
    <property type="nucleotide sequence ID" value="NZ_AP019695.1"/>
</dbReference>
<dbReference type="InterPro" id="IPR010982">
    <property type="entry name" value="Lambda_DNA-bd_dom_sf"/>
</dbReference>
<evidence type="ECO:0000313" key="3">
    <source>
        <dbReference type="EMBL" id="BBK21436.1"/>
    </source>
</evidence>
<reference evidence="2" key="2">
    <citation type="journal article" date="2020" name="Int. J. Syst. Evol. Microbiol.">
        <title>Amedibacterium intestinale gen. nov., sp. nov., isolated from human faeces, and reclassification of Eubacterium dolichum Moore et al. 1976 (Approved Lists 1980) as Amedibacillus dolichus gen. nov., comb. nov.</title>
        <authorList>
            <person name="Ikeyama N."/>
            <person name="Toyoda A."/>
            <person name="Morohoshi S."/>
            <person name="Kunihiro T."/>
            <person name="Murakami T."/>
            <person name="Mori H."/>
            <person name="Iino T."/>
            <person name="Ohkuma M."/>
            <person name="Sakamoto M."/>
        </authorList>
    </citation>
    <scope>NUCLEOTIDE SEQUENCE</scope>
    <source>
        <strain evidence="2">JCM 30884</strain>
    </source>
</reference>
<dbReference type="PROSITE" id="PS50943">
    <property type="entry name" value="HTH_CROC1"/>
    <property type="match status" value="1"/>
</dbReference>
<dbReference type="EMBL" id="AP019695">
    <property type="protein sequence ID" value="BBK21436.1"/>
    <property type="molecule type" value="Genomic_DNA"/>
</dbReference>
<feature type="domain" description="HTH cro/C1-type" evidence="1">
    <location>
        <begin position="9"/>
        <end position="64"/>
    </location>
</feature>
<dbReference type="Pfam" id="PF01381">
    <property type="entry name" value="HTH_3"/>
    <property type="match status" value="1"/>
</dbReference>
<evidence type="ECO:0000259" key="1">
    <source>
        <dbReference type="PROSITE" id="PS50943"/>
    </source>
</evidence>
<dbReference type="KEGG" id="aarg:Aargi30884_01640"/>
<protein>
    <recommendedName>
        <fullName evidence="1">HTH cro/C1-type domain-containing protein</fullName>
    </recommendedName>
</protein>
<dbReference type="Gene3D" id="1.10.260.40">
    <property type="entry name" value="lambda repressor-like DNA-binding domains"/>
    <property type="match status" value="1"/>
</dbReference>
<keyword evidence="4" id="KW-1185">Reference proteome</keyword>
<evidence type="ECO:0000313" key="2">
    <source>
        <dbReference type="EMBL" id="BBK21261.1"/>
    </source>
</evidence>
<sequence length="80" mass="9407">MINKIQENVNYLRNIHNLSRRQFANMVHVPYTVIERIEKGITKDPQISTVQKIAECFHLLLDDLVYKDLCSVESNEGKYK</sequence>
<name>A0A6N4TF49_9FIRM</name>
<organism evidence="2 4">
    <name type="scientific">Amedibacterium intestinale</name>
    <dbReference type="NCBI Taxonomy" id="2583452"/>
    <lineage>
        <taxon>Bacteria</taxon>
        <taxon>Bacillati</taxon>
        <taxon>Bacillota</taxon>
        <taxon>Erysipelotrichia</taxon>
        <taxon>Erysipelotrichales</taxon>
        <taxon>Erysipelotrichaceae</taxon>
        <taxon>Amedibacterium</taxon>
    </lineage>
</organism>
<dbReference type="KEGG" id="aarg:Aargi30884_03390"/>
<dbReference type="SMART" id="SM00530">
    <property type="entry name" value="HTH_XRE"/>
    <property type="match status" value="1"/>
</dbReference>
<dbReference type="SUPFAM" id="SSF47413">
    <property type="entry name" value="lambda repressor-like DNA-binding domains"/>
    <property type="match status" value="1"/>
</dbReference>
<accession>A0A6N4TF49</accession>
<dbReference type="CDD" id="cd00093">
    <property type="entry name" value="HTH_XRE"/>
    <property type="match status" value="1"/>
</dbReference>
<dbReference type="AlphaFoldDB" id="A0A6N4TF49"/>
<dbReference type="EMBL" id="AP019695">
    <property type="protein sequence ID" value="BBK21261.1"/>
    <property type="molecule type" value="Genomic_DNA"/>
</dbReference>
<dbReference type="InterPro" id="IPR001387">
    <property type="entry name" value="Cro/C1-type_HTH"/>
</dbReference>
<proteinExistence type="predicted"/>
<evidence type="ECO:0000313" key="4">
    <source>
        <dbReference type="Proteomes" id="UP000464754"/>
    </source>
</evidence>
<dbReference type="GO" id="GO:0003677">
    <property type="term" value="F:DNA binding"/>
    <property type="evidence" value="ECO:0007669"/>
    <property type="project" value="InterPro"/>
</dbReference>
<dbReference type="Proteomes" id="UP000464754">
    <property type="component" value="Chromosome"/>
</dbReference>